<protein>
    <submittedName>
        <fullName evidence="1">Uncharacterized protein</fullName>
    </submittedName>
</protein>
<dbReference type="AlphaFoldDB" id="A0A3U9N131"/>
<evidence type="ECO:0000313" key="1">
    <source>
        <dbReference type="EMBL" id="ECI4618707.1"/>
    </source>
</evidence>
<gene>
    <name evidence="1" type="ORF">DPC26_24465</name>
</gene>
<organism evidence="1">
    <name type="scientific">Salmonella enterica I</name>
    <dbReference type="NCBI Taxonomy" id="59201"/>
    <lineage>
        <taxon>Bacteria</taxon>
        <taxon>Pseudomonadati</taxon>
        <taxon>Pseudomonadota</taxon>
        <taxon>Gammaproteobacteria</taxon>
        <taxon>Enterobacterales</taxon>
        <taxon>Enterobacteriaceae</taxon>
        <taxon>Salmonella</taxon>
    </lineage>
</organism>
<name>A0A3U9N131_SALET</name>
<proteinExistence type="predicted"/>
<dbReference type="EMBL" id="AAIVFG010000056">
    <property type="protein sequence ID" value="ECI4618707.1"/>
    <property type="molecule type" value="Genomic_DNA"/>
</dbReference>
<sequence>MYLLDNLNPRPDVLFDVIRGHVFYSSDNQHDIFRRHPGRYDTDNTLENLTVKAATGEKQWPVSTAFA</sequence>
<accession>A0A3U9N131</accession>
<comment type="caution">
    <text evidence="1">The sequence shown here is derived from an EMBL/GenBank/DDBJ whole genome shotgun (WGS) entry which is preliminary data.</text>
</comment>
<reference evidence="1" key="1">
    <citation type="submission" date="2018-06" db="EMBL/GenBank/DDBJ databases">
        <authorList>
            <person name="Ashton P.M."/>
            <person name="Dallman T."/>
            <person name="Nair S."/>
            <person name="De Pinna E."/>
            <person name="Peters T."/>
            <person name="Grant K."/>
        </authorList>
    </citation>
    <scope>NUCLEOTIDE SEQUENCE</scope>
    <source>
        <strain evidence="1">527491</strain>
    </source>
</reference>